<dbReference type="InterPro" id="IPR036561">
    <property type="entry name" value="MAM33_sf"/>
</dbReference>
<gene>
    <name evidence="1" type="ORF">POM88_003327</name>
</gene>
<dbReference type="Pfam" id="PF02330">
    <property type="entry name" value="MAM33"/>
    <property type="match status" value="1"/>
</dbReference>
<evidence type="ECO:0000313" key="1">
    <source>
        <dbReference type="EMBL" id="KAK1403722.1"/>
    </source>
</evidence>
<dbReference type="Gene3D" id="3.10.280.10">
    <property type="entry name" value="Mitochondrial glycoprotein"/>
    <property type="match status" value="1"/>
</dbReference>
<dbReference type="GO" id="GO:0005759">
    <property type="term" value="C:mitochondrial matrix"/>
    <property type="evidence" value="ECO:0007669"/>
    <property type="project" value="InterPro"/>
</dbReference>
<dbReference type="EMBL" id="JAUIZM010000001">
    <property type="protein sequence ID" value="KAK1403722.1"/>
    <property type="molecule type" value="Genomic_DNA"/>
</dbReference>
<dbReference type="Proteomes" id="UP001237642">
    <property type="component" value="Unassembled WGS sequence"/>
</dbReference>
<evidence type="ECO:0000313" key="2">
    <source>
        <dbReference type="Proteomes" id="UP001237642"/>
    </source>
</evidence>
<reference evidence="1" key="1">
    <citation type="submission" date="2023-02" db="EMBL/GenBank/DDBJ databases">
        <title>Genome of toxic invasive species Heracleum sosnowskyi carries increased number of genes despite the absence of recent whole-genome duplications.</title>
        <authorList>
            <person name="Schelkunov M."/>
            <person name="Shtratnikova V."/>
            <person name="Makarenko M."/>
            <person name="Klepikova A."/>
            <person name="Omelchenko D."/>
            <person name="Novikova G."/>
            <person name="Obukhova E."/>
            <person name="Bogdanov V."/>
            <person name="Penin A."/>
            <person name="Logacheva M."/>
        </authorList>
    </citation>
    <scope>NUCLEOTIDE SEQUENCE</scope>
    <source>
        <strain evidence="1">Hsosn_3</strain>
        <tissue evidence="1">Leaf</tissue>
    </source>
</reference>
<name>A0AAD8JJM4_9APIA</name>
<accession>A0AAD8JJM4</accession>
<dbReference type="SUPFAM" id="SSF54529">
    <property type="entry name" value="Mitochondrial glycoprotein MAM33-like"/>
    <property type="match status" value="1"/>
</dbReference>
<organism evidence="1 2">
    <name type="scientific">Heracleum sosnowskyi</name>
    <dbReference type="NCBI Taxonomy" id="360622"/>
    <lineage>
        <taxon>Eukaryota</taxon>
        <taxon>Viridiplantae</taxon>
        <taxon>Streptophyta</taxon>
        <taxon>Embryophyta</taxon>
        <taxon>Tracheophyta</taxon>
        <taxon>Spermatophyta</taxon>
        <taxon>Magnoliopsida</taxon>
        <taxon>eudicotyledons</taxon>
        <taxon>Gunneridae</taxon>
        <taxon>Pentapetalae</taxon>
        <taxon>asterids</taxon>
        <taxon>campanulids</taxon>
        <taxon>Apiales</taxon>
        <taxon>Apiaceae</taxon>
        <taxon>Apioideae</taxon>
        <taxon>apioid superclade</taxon>
        <taxon>Tordylieae</taxon>
        <taxon>Tordyliinae</taxon>
        <taxon>Heracleum</taxon>
    </lineage>
</organism>
<dbReference type="AlphaFoldDB" id="A0AAD8JJM4"/>
<comment type="caution">
    <text evidence="1">The sequence shown here is derived from an EMBL/GenBank/DDBJ whole genome shotgun (WGS) entry which is preliminary data.</text>
</comment>
<reference evidence="1" key="2">
    <citation type="submission" date="2023-05" db="EMBL/GenBank/DDBJ databases">
        <authorList>
            <person name="Schelkunov M.I."/>
        </authorList>
    </citation>
    <scope>NUCLEOTIDE SEQUENCE</scope>
    <source>
        <strain evidence="1">Hsosn_3</strain>
        <tissue evidence="1">Leaf</tissue>
    </source>
</reference>
<proteinExistence type="predicted"/>
<dbReference type="InterPro" id="IPR003428">
    <property type="entry name" value="MAM33"/>
</dbReference>
<keyword evidence="2" id="KW-1185">Reference proteome</keyword>
<protein>
    <submittedName>
        <fullName evidence="1">Uncharacterized protein</fullName>
    </submittedName>
</protein>
<sequence>MASATILLRRSVINGGNQVYSRYLSAAAKQSHIKILPTSVSSIRQFASPASPKYDDAFVNDLLSKVQKQEGVIETLHRQRELLLQSKEQEVGSVKQKHPLLKEIESEIFRNKFSGKKVSYFFLATLVTFQMAKKSINGFKVVQDFSWWSKFCMEGSFADDKISIKVSKPICKRMELLIKVGPSGILGEKVVFSCTMTAKGCCEIDKIKYGILGKCVAFKQLPENVQSEIHAYLELRGINSYTTDSLYEYMLDRLCKEHLKGLHKKFQNLV</sequence>